<keyword evidence="2" id="KW-1185">Reference proteome</keyword>
<sequence>MPTLSSLAPKGQLMSTKHTTTAVLLILISIVLLASSCQARGLRVHGKGRSSSKSAHLPGKDVAKASLEADDWGTRQTTKAGSTVYTAIYDHMMAQVDAKAKEGVAIMASSTVEAGTVGATPVIRRLSRREDTGFHLDYAGPRTHTPSHN</sequence>
<reference evidence="1" key="1">
    <citation type="submission" date="2024-10" db="EMBL/GenBank/DDBJ databases">
        <authorList>
            <person name="Ryan C."/>
        </authorList>
    </citation>
    <scope>NUCLEOTIDE SEQUENCE [LARGE SCALE GENOMIC DNA]</scope>
</reference>
<dbReference type="Proteomes" id="UP001497457">
    <property type="component" value="Chromosome 29rd"/>
</dbReference>
<name>A0ABC9C6S3_9POAL</name>
<proteinExistence type="predicted"/>
<protein>
    <submittedName>
        <fullName evidence="1">Uncharacterized protein</fullName>
    </submittedName>
</protein>
<dbReference type="InterPro" id="IPR053313">
    <property type="entry name" value="RGF"/>
</dbReference>
<gene>
    <name evidence="1" type="ORF">URODEC1_LOCUS72633</name>
</gene>
<accession>A0ABC9C6S3</accession>
<organism evidence="1 2">
    <name type="scientific">Urochloa decumbens</name>
    <dbReference type="NCBI Taxonomy" id="240449"/>
    <lineage>
        <taxon>Eukaryota</taxon>
        <taxon>Viridiplantae</taxon>
        <taxon>Streptophyta</taxon>
        <taxon>Embryophyta</taxon>
        <taxon>Tracheophyta</taxon>
        <taxon>Spermatophyta</taxon>
        <taxon>Magnoliopsida</taxon>
        <taxon>Liliopsida</taxon>
        <taxon>Poales</taxon>
        <taxon>Poaceae</taxon>
        <taxon>PACMAD clade</taxon>
        <taxon>Panicoideae</taxon>
        <taxon>Panicodae</taxon>
        <taxon>Paniceae</taxon>
        <taxon>Melinidinae</taxon>
        <taxon>Urochloa</taxon>
    </lineage>
</organism>
<evidence type="ECO:0000313" key="2">
    <source>
        <dbReference type="Proteomes" id="UP001497457"/>
    </source>
</evidence>
<dbReference type="EMBL" id="OZ075139">
    <property type="protein sequence ID" value="CAL5015532.1"/>
    <property type="molecule type" value="Genomic_DNA"/>
</dbReference>
<dbReference type="AlphaFoldDB" id="A0ABC9C6S3"/>
<evidence type="ECO:0000313" key="1">
    <source>
        <dbReference type="EMBL" id="CAL5015532.1"/>
    </source>
</evidence>
<dbReference type="PANTHER" id="PTHR34961:SF11">
    <property type="entry name" value="OS04G0554900 PROTEIN"/>
    <property type="match status" value="1"/>
</dbReference>
<dbReference type="PANTHER" id="PTHR34961">
    <property type="entry name" value="TRANSMEMBRANE PROTEIN"/>
    <property type="match status" value="1"/>
</dbReference>